<comment type="caution">
    <text evidence="1">The sequence shown here is derived from an EMBL/GenBank/DDBJ whole genome shotgun (WGS) entry which is preliminary data.</text>
</comment>
<evidence type="ECO:0000313" key="2">
    <source>
        <dbReference type="Proteomes" id="UP001301728"/>
    </source>
</evidence>
<accession>A0ABU5U3L4</accession>
<sequence>MSDFRPHFPRLRSRSLRVLIFAIAIFSFFGHLVAWSSTQLSPQSQPPTAIASNQIATIEQLPPRFELGQQLYLENCSGCHIALPPQVLPSQTWRQILQDSQHYGRQLPPLVDPPRLLIWNYLQTFSRPLNLQEEQLPFRVERSRFFKAIHPRVEFSQPISVNNCSICHPSASEYNFRNLTSEWADSP</sequence>
<dbReference type="Proteomes" id="UP001301728">
    <property type="component" value="Unassembled WGS sequence"/>
</dbReference>
<proteinExistence type="predicted"/>
<dbReference type="SUPFAM" id="SSF46626">
    <property type="entry name" value="Cytochrome c"/>
    <property type="match status" value="1"/>
</dbReference>
<reference evidence="1 2" key="1">
    <citation type="submission" date="2023-12" db="EMBL/GenBank/DDBJ databases">
        <title>Baltic Sea Cyanobacteria.</title>
        <authorList>
            <person name="Delbaje E."/>
            <person name="Fewer D.P."/>
            <person name="Shishido T.K."/>
        </authorList>
    </citation>
    <scope>NUCLEOTIDE SEQUENCE [LARGE SCALE GENOMIC DNA]</scope>
    <source>
        <strain evidence="1 2">CCNP 1315</strain>
    </source>
</reference>
<dbReference type="RefSeq" id="WP_323218854.1">
    <property type="nucleotide sequence ID" value="NZ_JAYGHT010000138.1"/>
</dbReference>
<name>A0ABU5U3L4_9CYAN</name>
<keyword evidence="2" id="KW-1185">Reference proteome</keyword>
<protein>
    <submittedName>
        <fullName evidence="1">Cytochrome C</fullName>
    </submittedName>
</protein>
<dbReference type="InterPro" id="IPR036909">
    <property type="entry name" value="Cyt_c-like_dom_sf"/>
</dbReference>
<organism evidence="1 2">
    <name type="scientific">Limnoraphis robusta CCNP1315</name>
    <dbReference type="NCBI Taxonomy" id="3110306"/>
    <lineage>
        <taxon>Bacteria</taxon>
        <taxon>Bacillati</taxon>
        <taxon>Cyanobacteriota</taxon>
        <taxon>Cyanophyceae</taxon>
        <taxon>Oscillatoriophycideae</taxon>
        <taxon>Oscillatoriales</taxon>
        <taxon>Sirenicapillariaceae</taxon>
        <taxon>Limnoraphis</taxon>
    </lineage>
</organism>
<dbReference type="InterPro" id="IPR018588">
    <property type="entry name" value="Dihaem_cytochrome-c"/>
</dbReference>
<dbReference type="EMBL" id="JAYGHT010000138">
    <property type="protein sequence ID" value="MEA5521783.1"/>
    <property type="molecule type" value="Genomic_DNA"/>
</dbReference>
<gene>
    <name evidence="1" type="ORF">VB854_22850</name>
</gene>
<dbReference type="Pfam" id="PF09626">
    <property type="entry name" value="DHC"/>
    <property type="match status" value="1"/>
</dbReference>
<evidence type="ECO:0000313" key="1">
    <source>
        <dbReference type="EMBL" id="MEA5521783.1"/>
    </source>
</evidence>